<evidence type="ECO:0000313" key="9">
    <source>
        <dbReference type="Proteomes" id="UP000029839"/>
    </source>
</evidence>
<dbReference type="SFLD" id="SFLDS00005">
    <property type="entry name" value="Isoprenoid_Synthase_Type_I"/>
    <property type="match status" value="1"/>
</dbReference>
<proteinExistence type="inferred from homology"/>
<dbReference type="RefSeq" id="WP_052426360.1">
    <property type="nucleotide sequence ID" value="NZ_AXCY01000074.1"/>
</dbReference>
<dbReference type="PROSITE" id="PS00723">
    <property type="entry name" value="POLYPRENYL_SYNTHASE_1"/>
    <property type="match status" value="1"/>
</dbReference>
<evidence type="ECO:0000313" key="8">
    <source>
        <dbReference type="EMBL" id="KGM09845.1"/>
    </source>
</evidence>
<comment type="cofactor">
    <cofactor evidence="1">
        <name>Mg(2+)</name>
        <dbReference type="ChEBI" id="CHEBI:18420"/>
    </cofactor>
</comment>
<organism evidence="8 9">
    <name type="scientific">Cellulomonas carbonis T26</name>
    <dbReference type="NCBI Taxonomy" id="947969"/>
    <lineage>
        <taxon>Bacteria</taxon>
        <taxon>Bacillati</taxon>
        <taxon>Actinomycetota</taxon>
        <taxon>Actinomycetes</taxon>
        <taxon>Micrococcales</taxon>
        <taxon>Cellulomonadaceae</taxon>
        <taxon>Cellulomonas</taxon>
    </lineage>
</organism>
<evidence type="ECO:0000256" key="4">
    <source>
        <dbReference type="ARBA" id="ARBA00022723"/>
    </source>
</evidence>
<comment type="similarity">
    <text evidence="2 6">Belongs to the FPP/GGPP synthase family.</text>
</comment>
<keyword evidence="3 6" id="KW-0808">Transferase</keyword>
<dbReference type="OrthoDB" id="4497239at2"/>
<dbReference type="SUPFAM" id="SSF48576">
    <property type="entry name" value="Terpenoid synthases"/>
    <property type="match status" value="1"/>
</dbReference>
<dbReference type="AlphaFoldDB" id="A0A0A0BPG6"/>
<dbReference type="GO" id="GO:0008299">
    <property type="term" value="P:isoprenoid biosynthetic process"/>
    <property type="evidence" value="ECO:0007669"/>
    <property type="project" value="InterPro"/>
</dbReference>
<dbReference type="InterPro" id="IPR008949">
    <property type="entry name" value="Isoprenoid_synthase_dom_sf"/>
</dbReference>
<gene>
    <name evidence="8" type="ORF">N868_18410</name>
</gene>
<dbReference type="Proteomes" id="UP000029839">
    <property type="component" value="Unassembled WGS sequence"/>
</dbReference>
<reference evidence="8 9" key="2">
    <citation type="journal article" date="2015" name="Stand. Genomic Sci.">
        <title>Draft genome sequence of Cellulomonas carbonis T26(T) and comparative analysis of six Cellulomonas genomes.</title>
        <authorList>
            <person name="Zhuang W."/>
            <person name="Zhang S."/>
            <person name="Xia X."/>
            <person name="Wang G."/>
        </authorList>
    </citation>
    <scope>NUCLEOTIDE SEQUENCE [LARGE SCALE GENOMIC DNA]</scope>
    <source>
        <strain evidence="8 9">T26</strain>
    </source>
</reference>
<evidence type="ECO:0000256" key="2">
    <source>
        <dbReference type="ARBA" id="ARBA00006706"/>
    </source>
</evidence>
<evidence type="ECO:0000256" key="3">
    <source>
        <dbReference type="ARBA" id="ARBA00022679"/>
    </source>
</evidence>
<dbReference type="Gene3D" id="1.10.600.10">
    <property type="entry name" value="Farnesyl Diphosphate Synthase"/>
    <property type="match status" value="1"/>
</dbReference>
<keyword evidence="9" id="KW-1185">Reference proteome</keyword>
<dbReference type="GO" id="GO:0004659">
    <property type="term" value="F:prenyltransferase activity"/>
    <property type="evidence" value="ECO:0007669"/>
    <property type="project" value="InterPro"/>
</dbReference>
<evidence type="ECO:0000256" key="5">
    <source>
        <dbReference type="ARBA" id="ARBA00022842"/>
    </source>
</evidence>
<feature type="compositionally biased region" description="Acidic residues" evidence="7">
    <location>
        <begin position="1"/>
        <end position="22"/>
    </location>
</feature>
<dbReference type="EMBL" id="AXCY01000074">
    <property type="protein sequence ID" value="KGM09845.1"/>
    <property type="molecule type" value="Genomic_DNA"/>
</dbReference>
<comment type="caution">
    <text evidence="8">The sequence shown here is derived from an EMBL/GenBank/DDBJ whole genome shotgun (WGS) entry which is preliminary data.</text>
</comment>
<name>A0A0A0BPG6_9CELL</name>
<evidence type="ECO:0000256" key="6">
    <source>
        <dbReference type="RuleBase" id="RU004466"/>
    </source>
</evidence>
<reference evidence="8 9" key="1">
    <citation type="submission" date="2013-08" db="EMBL/GenBank/DDBJ databases">
        <title>Genome sequencing of Cellulomonas carbonis T26.</title>
        <authorList>
            <person name="Chen F."/>
            <person name="Li Y."/>
            <person name="Wang G."/>
        </authorList>
    </citation>
    <scope>NUCLEOTIDE SEQUENCE [LARGE SCALE GENOMIC DNA]</scope>
    <source>
        <strain evidence="8 9">T26</strain>
    </source>
</reference>
<keyword evidence="5" id="KW-0460">Magnesium</keyword>
<protein>
    <submittedName>
        <fullName evidence="8">Geranylgeranyl pyrophosphate synthase</fullName>
    </submittedName>
</protein>
<dbReference type="Pfam" id="PF00348">
    <property type="entry name" value="polyprenyl_synt"/>
    <property type="match status" value="1"/>
</dbReference>
<dbReference type="InterPro" id="IPR033749">
    <property type="entry name" value="Polyprenyl_synt_CS"/>
</dbReference>
<dbReference type="GO" id="GO:0046872">
    <property type="term" value="F:metal ion binding"/>
    <property type="evidence" value="ECO:0007669"/>
    <property type="project" value="UniProtKB-KW"/>
</dbReference>
<evidence type="ECO:0000256" key="1">
    <source>
        <dbReference type="ARBA" id="ARBA00001946"/>
    </source>
</evidence>
<keyword evidence="4" id="KW-0479">Metal-binding</keyword>
<accession>A0A0A0BPG6</accession>
<dbReference type="PROSITE" id="PS00444">
    <property type="entry name" value="POLYPRENYL_SYNTHASE_2"/>
    <property type="match status" value="1"/>
</dbReference>
<dbReference type="PANTHER" id="PTHR12001:SF85">
    <property type="entry name" value="SHORT CHAIN ISOPRENYL DIPHOSPHATE SYNTHASE"/>
    <property type="match status" value="1"/>
</dbReference>
<feature type="region of interest" description="Disordered" evidence="7">
    <location>
        <begin position="1"/>
        <end position="24"/>
    </location>
</feature>
<dbReference type="InterPro" id="IPR000092">
    <property type="entry name" value="Polyprenyl_synt"/>
</dbReference>
<sequence>MPADEALDEPPDEPPDAPPDEADGLRSVTSHISALIGACAPLGADATASRLLWRELERTALGGRHLRARLVLGSHAAFGAPRPAAVVGLAAGFELLHAGFLVHDDLLDGDRVRRGRPNLLAEAERDALARGCRPAAARRWASASAVLAGDVAIALAQRAVSTVEAPAATRDALVGLFTDALVSTVVGEAGDVALQLGTCDADVETALAVARAKTAAYTVGAPLAAGAVLAEAPRAAVGALSRAGALLGEAYQMLDDLDGVFGDERSTGKSVVSDLRAGKVTVLVLHARSSARWRAVEEWFGRDDLDRDQARVLRRELARTVAPRRVAEHVDRLLDEAGAVARDELPGSARGLVTAVVDDLRRRLAGAARAAESAAG</sequence>
<evidence type="ECO:0000256" key="7">
    <source>
        <dbReference type="SAM" id="MobiDB-lite"/>
    </source>
</evidence>
<dbReference type="PANTHER" id="PTHR12001">
    <property type="entry name" value="GERANYLGERANYL PYROPHOSPHATE SYNTHASE"/>
    <property type="match status" value="1"/>
</dbReference>